<sequence length="110" mass="12686">MENTNEMTLQRQFKHGMIIGKQKTKHMDFVVREASTMDMLEAEMEASTNTPLNFNTHMAARQLVRVGDYEGPFTFNMIAKLHRDDWAILRKAILEVNEKGEDEPAAEQTD</sequence>
<name>A0AAE4K648_9BURK</name>
<organism evidence="1">
    <name type="scientific">Herbaspirillum huttiense subsp. nephrolepidis</name>
    <dbReference type="NCBI Taxonomy" id="3075126"/>
    <lineage>
        <taxon>Bacteria</taxon>
        <taxon>Pseudomonadati</taxon>
        <taxon>Pseudomonadota</taxon>
        <taxon>Betaproteobacteria</taxon>
        <taxon>Burkholderiales</taxon>
        <taxon>Oxalobacteraceae</taxon>
        <taxon>Herbaspirillum</taxon>
    </lineage>
</organism>
<dbReference type="Pfam" id="PF23746">
    <property type="entry name" value="Gp41_Mu"/>
    <property type="match status" value="1"/>
</dbReference>
<reference evidence="1" key="1">
    <citation type="submission" date="2023-02" db="EMBL/GenBank/DDBJ databases">
        <title>Description of Herbaspirillum huttiense subsp. nephrolepsisexaltata and Herbaspirillum huttiense subsp. lycopersicon.</title>
        <authorList>
            <person name="Poudel M."/>
            <person name="Sharma A."/>
            <person name="Goss E."/>
            <person name="Tapia J.H."/>
            <person name="Harmon C.M."/>
            <person name="Jones J.B."/>
        </authorList>
    </citation>
    <scope>NUCLEOTIDE SEQUENCE</scope>
    <source>
        <strain evidence="1">NC40101</strain>
    </source>
</reference>
<proteinExistence type="predicted"/>
<dbReference type="RefSeq" id="WP_310835929.1">
    <property type="nucleotide sequence ID" value="NZ_JAVLSM010000002.1"/>
</dbReference>
<accession>A0AAE4K648</accession>
<evidence type="ECO:0000313" key="1">
    <source>
        <dbReference type="EMBL" id="MDT0339351.1"/>
    </source>
</evidence>
<dbReference type="AlphaFoldDB" id="A0AAE4K648"/>
<gene>
    <name evidence="1" type="ORF">RJN63_21125</name>
</gene>
<comment type="caution">
    <text evidence="1">The sequence shown here is derived from an EMBL/GenBank/DDBJ whole genome shotgun (WGS) entry which is preliminary data.</text>
</comment>
<protein>
    <submittedName>
        <fullName evidence="1">Uncharacterized protein</fullName>
    </submittedName>
</protein>
<dbReference type="EMBL" id="JAVRAA010000012">
    <property type="protein sequence ID" value="MDT0339351.1"/>
    <property type="molecule type" value="Genomic_DNA"/>
</dbReference>
<dbReference type="InterPro" id="IPR056974">
    <property type="entry name" value="Tail_Gp41-like"/>
</dbReference>